<dbReference type="InterPro" id="IPR017972">
    <property type="entry name" value="Cyt_P450_CS"/>
</dbReference>
<organism evidence="3 4">
    <name type="scientific">Chitinophaga rhizophila</name>
    <dbReference type="NCBI Taxonomy" id="2866212"/>
    <lineage>
        <taxon>Bacteria</taxon>
        <taxon>Pseudomonadati</taxon>
        <taxon>Bacteroidota</taxon>
        <taxon>Chitinophagia</taxon>
        <taxon>Chitinophagales</taxon>
        <taxon>Chitinophagaceae</taxon>
        <taxon>Chitinophaga</taxon>
    </lineage>
</organism>
<evidence type="ECO:0000313" key="4">
    <source>
        <dbReference type="Proteomes" id="UP000812961"/>
    </source>
</evidence>
<dbReference type="PRINTS" id="PR00385">
    <property type="entry name" value="P450"/>
</dbReference>
<keyword evidence="4" id="KW-1185">Reference proteome</keyword>
<dbReference type="InterPro" id="IPR036396">
    <property type="entry name" value="Cyt_P450_sf"/>
</dbReference>
<dbReference type="EMBL" id="JAICCF010000004">
    <property type="protein sequence ID" value="MBW8686933.1"/>
    <property type="molecule type" value="Genomic_DNA"/>
</dbReference>
<dbReference type="Proteomes" id="UP000812961">
    <property type="component" value="Unassembled WGS sequence"/>
</dbReference>
<accession>A0ABS7GGW8</accession>
<comment type="similarity">
    <text evidence="1 2">Belongs to the cytochrome P450 family.</text>
</comment>
<dbReference type="InterPro" id="IPR001128">
    <property type="entry name" value="Cyt_P450"/>
</dbReference>
<keyword evidence="2" id="KW-0503">Monooxygenase</keyword>
<dbReference type="PANTHER" id="PTHR46696">
    <property type="entry name" value="P450, PUTATIVE (EUROFUNG)-RELATED"/>
    <property type="match status" value="1"/>
</dbReference>
<dbReference type="Gene3D" id="1.10.630.10">
    <property type="entry name" value="Cytochrome P450"/>
    <property type="match status" value="1"/>
</dbReference>
<dbReference type="Pfam" id="PF00067">
    <property type="entry name" value="p450"/>
    <property type="match status" value="1"/>
</dbReference>
<gene>
    <name evidence="3" type="ORF">K1Y79_21535</name>
</gene>
<keyword evidence="2" id="KW-0349">Heme</keyword>
<name>A0ABS7GGW8_9BACT</name>
<proteinExistence type="inferred from homology"/>
<dbReference type="SUPFAM" id="SSF48264">
    <property type="entry name" value="Cytochrome P450"/>
    <property type="match status" value="1"/>
</dbReference>
<dbReference type="InterPro" id="IPR002397">
    <property type="entry name" value="Cyt_P450_B"/>
</dbReference>
<keyword evidence="2" id="KW-0479">Metal-binding</keyword>
<dbReference type="PROSITE" id="PS00086">
    <property type="entry name" value="CYTOCHROME_P450"/>
    <property type="match status" value="1"/>
</dbReference>
<evidence type="ECO:0000313" key="3">
    <source>
        <dbReference type="EMBL" id="MBW8686933.1"/>
    </source>
</evidence>
<dbReference type="PANTHER" id="PTHR46696:SF1">
    <property type="entry name" value="CYTOCHROME P450 YJIB-RELATED"/>
    <property type="match status" value="1"/>
</dbReference>
<dbReference type="RefSeq" id="WP_220252263.1">
    <property type="nucleotide sequence ID" value="NZ_JAICCF010000004.1"/>
</dbReference>
<keyword evidence="2" id="KW-0560">Oxidoreductase</keyword>
<sequence length="386" mass="43476">MTSFTLKPHTSALELRNEQAIYFDSTFRFYFGGQGAWQVFRHKDVQRVLSDYEVFSNEYMPKSDDNLLGSNLNQTDPPRHRQLRALVSKAFSPAIISKLETWIYRECENLLETAIKKGEMDFVKEFSIPLPGRVTAQLLGIPNQDHDQVNAWINAISGDPAIIGMDAYFKAQQDMGNLFMNLLQERAKAPQADLISHLLQAEIDGERLSMPDTLAFCIALLIAGNETTNGFLANAMYTFATVPGIQAHLRRHMEDLPAALNEVLRYEPPVQSMCRIAKMDVELGGQLIRQGDLVNVWLSAANRDPDVFHNPDQFDIHRDNIRMVSFGHGAHYCIGAMLARMEARIAFETLFAKADNIILQPGVPPERIPSTIVAGFLNLPIVFKQK</sequence>
<comment type="caution">
    <text evidence="3">The sequence shown here is derived from an EMBL/GenBank/DDBJ whole genome shotgun (WGS) entry which is preliminary data.</text>
</comment>
<keyword evidence="2" id="KW-0408">Iron</keyword>
<evidence type="ECO:0000256" key="1">
    <source>
        <dbReference type="ARBA" id="ARBA00010617"/>
    </source>
</evidence>
<reference evidence="3 4" key="1">
    <citation type="submission" date="2021-08" db="EMBL/GenBank/DDBJ databases">
        <title>The genome sequence of Chitinophaga sp. B61.</title>
        <authorList>
            <person name="Zhang X."/>
        </authorList>
    </citation>
    <scope>NUCLEOTIDE SEQUENCE [LARGE SCALE GENOMIC DNA]</scope>
    <source>
        <strain evidence="3 4">B61</strain>
    </source>
</reference>
<evidence type="ECO:0000256" key="2">
    <source>
        <dbReference type="RuleBase" id="RU000461"/>
    </source>
</evidence>
<dbReference type="PRINTS" id="PR00359">
    <property type="entry name" value="BP450"/>
</dbReference>
<dbReference type="CDD" id="cd11032">
    <property type="entry name" value="P450_EryK-like"/>
    <property type="match status" value="1"/>
</dbReference>
<protein>
    <submittedName>
        <fullName evidence="3">Cytochrome P450</fullName>
    </submittedName>
</protein>